<dbReference type="AlphaFoldDB" id="A0A9D1CK56"/>
<protein>
    <submittedName>
        <fullName evidence="1">Uncharacterized protein</fullName>
    </submittedName>
</protein>
<name>A0A9D1CK56_9FIRM</name>
<sequence length="168" mass="17632">MANWVTETTASSFDQNSAINSAMTNRQGVRETGAGNTGNNGAKAGFFGIGGSEGLSLVGLSATKIDAVRETIRKEVGNIETELNRMDAAADTGNAFKSHDGSVETAVKAAVDNVKQYVINLTSGLLAFSDKLADVKNTWQNQTTTMKTNIDTATGQSDAGTKYTESVQ</sequence>
<proteinExistence type="predicted"/>
<evidence type="ECO:0000313" key="2">
    <source>
        <dbReference type="Proteomes" id="UP000886725"/>
    </source>
</evidence>
<accession>A0A9D1CK56</accession>
<dbReference type="Proteomes" id="UP000886725">
    <property type="component" value="Unassembled WGS sequence"/>
</dbReference>
<dbReference type="EMBL" id="DVFU01000035">
    <property type="protein sequence ID" value="HIQ64447.1"/>
    <property type="molecule type" value="Genomic_DNA"/>
</dbReference>
<reference evidence="1" key="2">
    <citation type="journal article" date="2021" name="PeerJ">
        <title>Extensive microbial diversity within the chicken gut microbiome revealed by metagenomics and culture.</title>
        <authorList>
            <person name="Gilroy R."/>
            <person name="Ravi A."/>
            <person name="Getino M."/>
            <person name="Pursley I."/>
            <person name="Horton D.L."/>
            <person name="Alikhan N.F."/>
            <person name="Baker D."/>
            <person name="Gharbi K."/>
            <person name="Hall N."/>
            <person name="Watson M."/>
            <person name="Adriaenssens E.M."/>
            <person name="Foster-Nyarko E."/>
            <person name="Jarju S."/>
            <person name="Secka A."/>
            <person name="Antonio M."/>
            <person name="Oren A."/>
            <person name="Chaudhuri R.R."/>
            <person name="La Ragione R."/>
            <person name="Hildebrand F."/>
            <person name="Pallen M.J."/>
        </authorList>
    </citation>
    <scope>NUCLEOTIDE SEQUENCE</scope>
    <source>
        <strain evidence="1">CHK165-10780</strain>
    </source>
</reference>
<gene>
    <name evidence="1" type="ORF">IAC85_01785</name>
</gene>
<reference evidence="1" key="1">
    <citation type="submission" date="2020-10" db="EMBL/GenBank/DDBJ databases">
        <authorList>
            <person name="Gilroy R."/>
        </authorList>
    </citation>
    <scope>NUCLEOTIDE SEQUENCE</scope>
    <source>
        <strain evidence="1">CHK165-10780</strain>
    </source>
</reference>
<comment type="caution">
    <text evidence="1">The sequence shown here is derived from an EMBL/GenBank/DDBJ whole genome shotgun (WGS) entry which is preliminary data.</text>
</comment>
<organism evidence="1 2">
    <name type="scientific">Candidatus Faecenecus gallistercoris</name>
    <dbReference type="NCBI Taxonomy" id="2840793"/>
    <lineage>
        <taxon>Bacteria</taxon>
        <taxon>Bacillati</taxon>
        <taxon>Bacillota</taxon>
        <taxon>Bacillota incertae sedis</taxon>
        <taxon>Candidatus Faecenecus</taxon>
    </lineage>
</organism>
<evidence type="ECO:0000313" key="1">
    <source>
        <dbReference type="EMBL" id="HIQ64447.1"/>
    </source>
</evidence>